<dbReference type="PANTHER" id="PTHR43679">
    <property type="entry name" value="OCTANOYLTRANSFERASE LIPM-RELATED"/>
    <property type="match status" value="1"/>
</dbReference>
<reference evidence="2 3" key="1">
    <citation type="journal article" date="2017" name="Int. J. Syst. Evol. Microbiol.">
        <title>Ramlibacter alkalitolerans sp. nov., alkali-tolerant bacterium isolated from soil of ginseng.</title>
        <authorList>
            <person name="Lee D.H."/>
            <person name="Cha C.J."/>
        </authorList>
    </citation>
    <scope>NUCLEOTIDE SEQUENCE [LARGE SCALE GENOMIC DNA]</scope>
    <source>
        <strain evidence="2 3">KACC 19305</strain>
    </source>
</reference>
<organism evidence="2 3">
    <name type="scientific">Ramlibacter alkalitolerans</name>
    <dbReference type="NCBI Taxonomy" id="2039631"/>
    <lineage>
        <taxon>Bacteria</taxon>
        <taxon>Pseudomonadati</taxon>
        <taxon>Pseudomonadota</taxon>
        <taxon>Betaproteobacteria</taxon>
        <taxon>Burkholderiales</taxon>
        <taxon>Comamonadaceae</taxon>
        <taxon>Ramlibacter</taxon>
    </lineage>
</organism>
<sequence>MRLPAFESVTVHEQPLAGGVACESAWMERCATTGRAEAHLWQAPVGLVVPRRYTLLPGWQAARDAATGEVQVRSSGGGLVPQGPGMWNLSLIWPAPGASPVDTTAVYLALCAELAAAFAQLGITATAQPVTGSFCDGRFNLAVDGRKLVGTAQAWRRVAGRPLVLAHAVIVVDADPARLTAQANDFEAALGSDTRYRADALTSVAIEAADAEVARRALQAIAGRFAHVLTPRG</sequence>
<comment type="caution">
    <text evidence="2">The sequence shown here is derived from an EMBL/GenBank/DDBJ whole genome shotgun (WGS) entry which is preliminary data.</text>
</comment>
<proteinExistence type="predicted"/>
<evidence type="ECO:0000313" key="3">
    <source>
        <dbReference type="Proteomes" id="UP000622707"/>
    </source>
</evidence>
<keyword evidence="2" id="KW-0436">Ligase</keyword>
<dbReference type="InterPro" id="IPR004143">
    <property type="entry name" value="BPL_LPL_catalytic"/>
</dbReference>
<dbReference type="Gene3D" id="3.30.930.10">
    <property type="entry name" value="Bira Bifunctional Protein, Domain 2"/>
    <property type="match status" value="1"/>
</dbReference>
<dbReference type="PANTHER" id="PTHR43679:SF2">
    <property type="entry name" value="OCTANOYL-[GCVH]:PROTEIN N-OCTANOYLTRANSFERASE"/>
    <property type="match status" value="1"/>
</dbReference>
<dbReference type="EMBL" id="JAEQND010000003">
    <property type="protein sequence ID" value="MBL0424915.1"/>
    <property type="molecule type" value="Genomic_DNA"/>
</dbReference>
<dbReference type="Pfam" id="PF21948">
    <property type="entry name" value="LplA-B_cat"/>
    <property type="match status" value="1"/>
</dbReference>
<dbReference type="InterPro" id="IPR050664">
    <property type="entry name" value="Octanoyltrans_LipM/LipL"/>
</dbReference>
<dbReference type="RefSeq" id="WP_201688140.1">
    <property type="nucleotide sequence ID" value="NZ_JAEQND010000003.1"/>
</dbReference>
<dbReference type="SUPFAM" id="SSF55681">
    <property type="entry name" value="Class II aaRS and biotin synthetases"/>
    <property type="match status" value="1"/>
</dbReference>
<dbReference type="PROSITE" id="PS51733">
    <property type="entry name" value="BPL_LPL_CATALYTIC"/>
    <property type="match status" value="1"/>
</dbReference>
<protein>
    <submittedName>
        <fullName evidence="2">Lipoate--protein ligase</fullName>
    </submittedName>
</protein>
<gene>
    <name evidence="2" type="ORF">JI746_07330</name>
</gene>
<evidence type="ECO:0000259" key="1">
    <source>
        <dbReference type="PROSITE" id="PS51733"/>
    </source>
</evidence>
<name>A0ABS1JL06_9BURK</name>
<dbReference type="GO" id="GO:0016874">
    <property type="term" value="F:ligase activity"/>
    <property type="evidence" value="ECO:0007669"/>
    <property type="project" value="UniProtKB-KW"/>
</dbReference>
<feature type="domain" description="BPL/LPL catalytic" evidence="1">
    <location>
        <begin position="32"/>
        <end position="225"/>
    </location>
</feature>
<accession>A0ABS1JL06</accession>
<dbReference type="InterPro" id="IPR045864">
    <property type="entry name" value="aa-tRNA-synth_II/BPL/LPL"/>
</dbReference>
<evidence type="ECO:0000313" key="2">
    <source>
        <dbReference type="EMBL" id="MBL0424915.1"/>
    </source>
</evidence>
<keyword evidence="3" id="KW-1185">Reference proteome</keyword>
<dbReference type="Proteomes" id="UP000622707">
    <property type="component" value="Unassembled WGS sequence"/>
</dbReference>